<keyword evidence="2" id="KW-1185">Reference proteome</keyword>
<evidence type="ECO:0000313" key="1">
    <source>
        <dbReference type="EMBL" id="KAJ4024516.1"/>
    </source>
</evidence>
<proteinExistence type="predicted"/>
<reference evidence="1" key="1">
    <citation type="submission" date="2022-10" db="EMBL/GenBank/DDBJ databases">
        <title>Fusarium specimens isolated from Avocado Roots.</title>
        <authorList>
            <person name="Stajich J."/>
            <person name="Roper C."/>
            <person name="Heimlech-Rivalta G."/>
        </authorList>
    </citation>
    <scope>NUCLEOTIDE SEQUENCE</scope>
    <source>
        <strain evidence="1">CF00143</strain>
    </source>
</reference>
<dbReference type="AlphaFoldDB" id="A0A9W8UE52"/>
<organism evidence="1 2">
    <name type="scientific">Fusarium irregulare</name>
    <dbReference type="NCBI Taxonomy" id="2494466"/>
    <lineage>
        <taxon>Eukaryota</taxon>
        <taxon>Fungi</taxon>
        <taxon>Dikarya</taxon>
        <taxon>Ascomycota</taxon>
        <taxon>Pezizomycotina</taxon>
        <taxon>Sordariomycetes</taxon>
        <taxon>Hypocreomycetidae</taxon>
        <taxon>Hypocreales</taxon>
        <taxon>Nectriaceae</taxon>
        <taxon>Fusarium</taxon>
        <taxon>Fusarium incarnatum-equiseti species complex</taxon>
    </lineage>
</organism>
<name>A0A9W8UE52_9HYPO</name>
<accession>A0A9W8UE52</accession>
<sequence length="525" mass="60104">MSWEGFSRMTGELFYSLGQLEVFRLPDVHDPPMRIVGQDNHGLVEWLNGLDKRIETKEMNQEAMDLPHTVLSFEVEMFDWPAEWNLGWMNQENFQEVTASLHENILPQATGQVSRKRVLDPDAYTRAPTLIDAPGYFYVLPDTRRRRLILDLKGLEVVDIPVTCSKSEIDEQLSWVHRARVPEGYEKMIIDPPESPGEGERLLRICNDQLGGFLAALTEFTSWPRSFFTLLTTASGPIRWRHYRQMKCNLEQQCLIEWADTTLGWRLSNSVDENLFYKVLSTVDYDYKVALFVCLPSTSGLVAAAKVQLASLIMSPRSYLLTLPDCLQARLDFTYRVGLFRDHGWNSTLAMALCAMKLVLAGPTSSYTDPDIGSLGLNDYVEHIKRVQAKCRLLIELFKEAHVPIADVASFSCGEPPLASEQYDEVLFHLGRPFVHQTTFTTWDNNTKTYTTKNPFNLQESVFPKWIVDLHPWAESKTEQPHKGILGVYTRIRCINEETPLAIMDLTCLPARVVDRLNEYLRSQD</sequence>
<dbReference type="Proteomes" id="UP001152130">
    <property type="component" value="Unassembled WGS sequence"/>
</dbReference>
<evidence type="ECO:0000313" key="2">
    <source>
        <dbReference type="Proteomes" id="UP001152130"/>
    </source>
</evidence>
<dbReference type="OrthoDB" id="5098606at2759"/>
<gene>
    <name evidence="1" type="ORF">NW766_000753</name>
</gene>
<protein>
    <submittedName>
        <fullName evidence="1">Uncharacterized protein</fullName>
    </submittedName>
</protein>
<dbReference type="EMBL" id="JAPDHF010000001">
    <property type="protein sequence ID" value="KAJ4024516.1"/>
    <property type="molecule type" value="Genomic_DNA"/>
</dbReference>
<comment type="caution">
    <text evidence="1">The sequence shown here is derived from an EMBL/GenBank/DDBJ whole genome shotgun (WGS) entry which is preliminary data.</text>
</comment>